<evidence type="ECO:0000256" key="6">
    <source>
        <dbReference type="ARBA" id="ARBA00022723"/>
    </source>
</evidence>
<keyword evidence="9" id="KW-0411">Iron-sulfur</keyword>
<keyword evidence="8" id="KW-0408">Iron</keyword>
<dbReference type="NCBIfam" id="NF002806">
    <property type="entry name" value="PRK02948.1"/>
    <property type="match status" value="1"/>
</dbReference>
<dbReference type="GO" id="GO:0044572">
    <property type="term" value="P:[4Fe-4S] cluster assembly"/>
    <property type="evidence" value="ECO:0007669"/>
    <property type="project" value="UniProtKB-ARBA"/>
</dbReference>
<accession>A0A401SXR7</accession>
<keyword evidence="17" id="KW-1185">Reference proteome</keyword>
<evidence type="ECO:0000256" key="11">
    <source>
        <dbReference type="ARBA" id="ARBA00050680"/>
    </source>
</evidence>
<comment type="catalytic activity">
    <reaction evidence="11">
        <text>L-cysteinyl-[cysteine desulfurase] + L-cysteine = S-sulfanyl-L-cysteinyl-[cysteine desulfurase] + L-alanine</text>
        <dbReference type="Rhea" id="RHEA:17457"/>
        <dbReference type="Rhea" id="RHEA-COMP:12157"/>
        <dbReference type="Rhea" id="RHEA-COMP:12158"/>
        <dbReference type="ChEBI" id="CHEBI:29950"/>
        <dbReference type="ChEBI" id="CHEBI:35235"/>
        <dbReference type="ChEBI" id="CHEBI:57972"/>
        <dbReference type="ChEBI" id="CHEBI:61963"/>
    </reaction>
</comment>
<dbReference type="InterPro" id="IPR020578">
    <property type="entry name" value="Aminotrans_V_PyrdxlP_BS"/>
</dbReference>
<comment type="cofactor">
    <cofactor evidence="1 13">
        <name>pyridoxal 5'-phosphate</name>
        <dbReference type="ChEBI" id="CHEBI:597326"/>
    </cofactor>
</comment>
<dbReference type="GO" id="GO:0051536">
    <property type="term" value="F:iron-sulfur cluster binding"/>
    <property type="evidence" value="ECO:0007669"/>
    <property type="project" value="UniProtKB-KW"/>
</dbReference>
<evidence type="ECO:0000256" key="4">
    <source>
        <dbReference type="ARBA" id="ARBA00013558"/>
    </source>
</evidence>
<evidence type="ECO:0000256" key="10">
    <source>
        <dbReference type="ARBA" id="ARBA00023150"/>
    </source>
</evidence>
<dbReference type="OrthoDB" id="10250117at2759"/>
<dbReference type="FunFam" id="3.40.640.10:FF:000003">
    <property type="entry name" value="Cysteine desulfurase IscS"/>
    <property type="match status" value="1"/>
</dbReference>
<dbReference type="EC" id="2.8.1.7" evidence="3"/>
<dbReference type="InterPro" id="IPR015421">
    <property type="entry name" value="PyrdxlP-dep_Trfase_major"/>
</dbReference>
<dbReference type="EMBL" id="BEZZ01000666">
    <property type="protein sequence ID" value="GCC35116.1"/>
    <property type="molecule type" value="Genomic_DNA"/>
</dbReference>
<evidence type="ECO:0000256" key="2">
    <source>
        <dbReference type="ARBA" id="ARBA00006490"/>
    </source>
</evidence>
<evidence type="ECO:0000313" key="17">
    <source>
        <dbReference type="Proteomes" id="UP000287033"/>
    </source>
</evidence>
<evidence type="ECO:0000256" key="1">
    <source>
        <dbReference type="ARBA" id="ARBA00001933"/>
    </source>
</evidence>
<dbReference type="Gene3D" id="3.40.640.10">
    <property type="entry name" value="Type I PLP-dependent aspartate aminotransferase-like (Major domain)"/>
    <property type="match status" value="1"/>
</dbReference>
<name>A0A401SXR7_CHIPU</name>
<keyword evidence="7" id="KW-0663">Pyridoxal phosphate</keyword>
<evidence type="ECO:0000256" key="12">
    <source>
        <dbReference type="ARBA" id="ARBA00061983"/>
    </source>
</evidence>
<evidence type="ECO:0000256" key="14">
    <source>
        <dbReference type="SAM" id="MobiDB-lite"/>
    </source>
</evidence>
<dbReference type="FunFam" id="3.90.1150.10:FF:000002">
    <property type="entry name" value="Cysteine desulfurase IscS"/>
    <property type="match status" value="1"/>
</dbReference>
<comment type="caution">
    <text evidence="16">The sequence shown here is derived from an EMBL/GenBank/DDBJ whole genome shotgun (WGS) entry which is preliminary data.</text>
</comment>
<dbReference type="HAMAP" id="MF_00331">
    <property type="entry name" value="Cys_desulf_IscS"/>
    <property type="match status" value="1"/>
</dbReference>
<dbReference type="Gene3D" id="3.90.1150.10">
    <property type="entry name" value="Aspartate Aminotransferase, domain 1"/>
    <property type="match status" value="1"/>
</dbReference>
<dbReference type="NCBIfam" id="TIGR02006">
    <property type="entry name" value="IscS"/>
    <property type="match status" value="1"/>
</dbReference>
<dbReference type="InterPro" id="IPR015424">
    <property type="entry name" value="PyrdxlP-dep_Trfase"/>
</dbReference>
<dbReference type="Pfam" id="PF00266">
    <property type="entry name" value="Aminotran_5"/>
    <property type="match status" value="1"/>
</dbReference>
<dbReference type="GO" id="GO:0030170">
    <property type="term" value="F:pyridoxal phosphate binding"/>
    <property type="evidence" value="ECO:0007669"/>
    <property type="project" value="InterPro"/>
</dbReference>
<protein>
    <recommendedName>
        <fullName evidence="4">Cysteine desulfurase</fullName>
        <ecNumber evidence="3">2.8.1.7</ecNumber>
    </recommendedName>
</protein>
<comment type="subunit">
    <text evidence="12">Homodimer. Component of the mitochondrial core iron-sulfur cluster (ISC) complex composed of NFS1, LYRM4, NDUFAB1, ISCU, FXN, and FDX2; this complex is a heterohexamer containing two copies of each monomer. Component of cyteine desulfurase complex composed of NFS1, LYRM4 and NDUFAB1; this complex contributes to the activation of cysteine desulfurase activity and NFS1 stabilization. Interacts (homodimer form) with ISCU (D-state); each monomer interacts with the C-terminal regions of each NFS1 monomer. Interacts with HSPA9. Interacts (via homodimer form) with FDX2. Interacts (via homodimer form) with FXN. Interacts with LYRM4. Component of a complex composed of FXN, NFS1, LYRM4 and ISCU.</text>
</comment>
<dbReference type="GO" id="GO:0031071">
    <property type="term" value="F:cysteine desulfurase activity"/>
    <property type="evidence" value="ECO:0007669"/>
    <property type="project" value="UniProtKB-EC"/>
</dbReference>
<sequence>MDRCCTSRSTLEKGGVSGSDPDGQGHGPIGAEMEEACISERFDTDLRNDNIGLGFHEIIKGYYKVLIILSAPTLYHWPDLVYRCDIYFQNSIHFVSFTFPGDWLPGAAADDISVAKGRLHWDMLGRTALRGLAGARGVLCRRFGASQSRRDGAENDNDSLKDVADKFRPLYLDFQATTPMDPRVLDAMLPYLVSAYGNPHSRTHAYGWESEAAVEKARKQTADLIGADPREVVFTSGATESNNIAIKGVARFYKAKKKHIITSQTEHKCVLDSCRMLETEGFDVTYLPVKTNGLVDLKELEEAIRPDTSLVSIMTVNNEIGVKQPIDEIGRICQAKKVFFHTDAAQAVGKIPLDVNKMKIDLMSISGHKLYGPKGVGAFYIRRRPRVRVEAIQSGGGQERGLRSGTVPTPLVVGLGAACEIAQQEMEYDHKHVSNLAKRLVMKIMNAIPDVVMNGDAEQRYPGCINLSFAYVEGESLLMALKDVALSSGSACTSASLEPSYVLRAIGADEDLAHSSIRFGLGRFTTEEEVDYTAEKCIQHVRRLREMSPLWEMVQEGVDLKNINWSQH</sequence>
<evidence type="ECO:0000256" key="5">
    <source>
        <dbReference type="ARBA" id="ARBA00022679"/>
    </source>
</evidence>
<dbReference type="InterPro" id="IPR010240">
    <property type="entry name" value="Cys_deSase_IscS"/>
</dbReference>
<dbReference type="GO" id="GO:0046872">
    <property type="term" value="F:metal ion binding"/>
    <property type="evidence" value="ECO:0007669"/>
    <property type="project" value="UniProtKB-KW"/>
</dbReference>
<proteinExistence type="inferred from homology"/>
<evidence type="ECO:0000256" key="8">
    <source>
        <dbReference type="ARBA" id="ARBA00023004"/>
    </source>
</evidence>
<keyword evidence="10" id="KW-0501">Molybdenum cofactor biosynthesis</keyword>
<dbReference type="PANTHER" id="PTHR11601">
    <property type="entry name" value="CYSTEINE DESULFURYLASE FAMILY MEMBER"/>
    <property type="match status" value="1"/>
</dbReference>
<dbReference type="Proteomes" id="UP000287033">
    <property type="component" value="Unassembled WGS sequence"/>
</dbReference>
<feature type="region of interest" description="Disordered" evidence="14">
    <location>
        <begin position="1"/>
        <end position="30"/>
    </location>
</feature>
<dbReference type="STRING" id="137246.A0A401SXR7"/>
<dbReference type="GO" id="GO:0044571">
    <property type="term" value="P:[2Fe-2S] cluster assembly"/>
    <property type="evidence" value="ECO:0007669"/>
    <property type="project" value="InterPro"/>
</dbReference>
<dbReference type="InterPro" id="IPR015422">
    <property type="entry name" value="PyrdxlP-dep_Trfase_small"/>
</dbReference>
<dbReference type="AlphaFoldDB" id="A0A401SXR7"/>
<dbReference type="GO" id="GO:0099128">
    <property type="term" value="C:mitochondrial [2Fe-2S] assembly complex"/>
    <property type="evidence" value="ECO:0007669"/>
    <property type="project" value="UniProtKB-ARBA"/>
</dbReference>
<evidence type="ECO:0000256" key="7">
    <source>
        <dbReference type="ARBA" id="ARBA00022898"/>
    </source>
</evidence>
<comment type="similarity">
    <text evidence="2">Belongs to the class-V pyridoxal-phosphate-dependent aminotransferase family. NifS/IscS subfamily.</text>
</comment>
<keyword evidence="6" id="KW-0479">Metal-binding</keyword>
<dbReference type="OMA" id="CFALEGI"/>
<organism evidence="16 17">
    <name type="scientific">Chiloscyllium punctatum</name>
    <name type="common">Brownbanded bambooshark</name>
    <name type="synonym">Hemiscyllium punctatum</name>
    <dbReference type="NCBI Taxonomy" id="137246"/>
    <lineage>
        <taxon>Eukaryota</taxon>
        <taxon>Metazoa</taxon>
        <taxon>Chordata</taxon>
        <taxon>Craniata</taxon>
        <taxon>Vertebrata</taxon>
        <taxon>Chondrichthyes</taxon>
        <taxon>Elasmobranchii</taxon>
        <taxon>Galeomorphii</taxon>
        <taxon>Galeoidea</taxon>
        <taxon>Orectolobiformes</taxon>
        <taxon>Hemiscylliidae</taxon>
        <taxon>Chiloscyllium</taxon>
    </lineage>
</organism>
<evidence type="ECO:0000313" key="16">
    <source>
        <dbReference type="EMBL" id="GCC35116.1"/>
    </source>
</evidence>
<keyword evidence="5" id="KW-0808">Transferase</keyword>
<evidence type="ECO:0000256" key="13">
    <source>
        <dbReference type="RuleBase" id="RU004504"/>
    </source>
</evidence>
<dbReference type="PROSITE" id="PS00595">
    <property type="entry name" value="AA_TRANSFER_CLASS_5"/>
    <property type="match status" value="1"/>
</dbReference>
<feature type="domain" description="Aminotransferase class V" evidence="15">
    <location>
        <begin position="171"/>
        <end position="532"/>
    </location>
</feature>
<evidence type="ECO:0000256" key="9">
    <source>
        <dbReference type="ARBA" id="ARBA00023014"/>
    </source>
</evidence>
<dbReference type="SUPFAM" id="SSF53383">
    <property type="entry name" value="PLP-dependent transferases"/>
    <property type="match status" value="1"/>
</dbReference>
<evidence type="ECO:0000256" key="3">
    <source>
        <dbReference type="ARBA" id="ARBA00012239"/>
    </source>
</evidence>
<dbReference type="PANTHER" id="PTHR11601:SF34">
    <property type="entry name" value="CYSTEINE DESULFURASE"/>
    <property type="match status" value="1"/>
</dbReference>
<gene>
    <name evidence="16" type="ORF">chiPu_0013597</name>
</gene>
<dbReference type="InterPro" id="IPR000192">
    <property type="entry name" value="Aminotrans_V_dom"/>
</dbReference>
<evidence type="ECO:0000259" key="15">
    <source>
        <dbReference type="Pfam" id="PF00266"/>
    </source>
</evidence>
<dbReference type="NCBIfam" id="NF010611">
    <property type="entry name" value="PRK14012.1"/>
    <property type="match status" value="1"/>
</dbReference>
<dbReference type="GO" id="GO:0006777">
    <property type="term" value="P:Mo-molybdopterin cofactor biosynthetic process"/>
    <property type="evidence" value="ECO:0007669"/>
    <property type="project" value="UniProtKB-KW"/>
</dbReference>
<dbReference type="GO" id="GO:0005634">
    <property type="term" value="C:nucleus"/>
    <property type="evidence" value="ECO:0007669"/>
    <property type="project" value="TreeGrafter"/>
</dbReference>
<reference evidence="16 17" key="1">
    <citation type="journal article" date="2018" name="Nat. Ecol. Evol.">
        <title>Shark genomes provide insights into elasmobranch evolution and the origin of vertebrates.</title>
        <authorList>
            <person name="Hara Y"/>
            <person name="Yamaguchi K"/>
            <person name="Onimaru K"/>
            <person name="Kadota M"/>
            <person name="Koyanagi M"/>
            <person name="Keeley SD"/>
            <person name="Tatsumi K"/>
            <person name="Tanaka K"/>
            <person name="Motone F"/>
            <person name="Kageyama Y"/>
            <person name="Nozu R"/>
            <person name="Adachi N"/>
            <person name="Nishimura O"/>
            <person name="Nakagawa R"/>
            <person name="Tanegashima C"/>
            <person name="Kiyatake I"/>
            <person name="Matsumoto R"/>
            <person name="Murakumo K"/>
            <person name="Nishida K"/>
            <person name="Terakita A"/>
            <person name="Kuratani S"/>
            <person name="Sato K"/>
            <person name="Hyodo S Kuraku.S."/>
        </authorList>
    </citation>
    <scope>NUCLEOTIDE SEQUENCE [LARGE SCALE GENOMIC DNA]</scope>
</reference>